<protein>
    <submittedName>
        <fullName evidence="6">Crp/Fnr family transcriptional regulator</fullName>
    </submittedName>
</protein>
<dbReference type="SUPFAM" id="SSF46785">
    <property type="entry name" value="Winged helix' DNA-binding domain"/>
    <property type="match status" value="1"/>
</dbReference>
<evidence type="ECO:0000256" key="2">
    <source>
        <dbReference type="ARBA" id="ARBA00023125"/>
    </source>
</evidence>
<reference evidence="6" key="1">
    <citation type="submission" date="2022-11" db="EMBL/GenBank/DDBJ databases">
        <title>Lacrimispora xylanolytica sy1, complete genome.</title>
        <authorList>
            <person name="Choi S."/>
        </authorList>
    </citation>
    <scope>NUCLEOTIDE SEQUENCE</scope>
    <source>
        <strain evidence="6">Sy1</strain>
    </source>
</reference>
<dbReference type="InterPro" id="IPR014710">
    <property type="entry name" value="RmlC-like_jellyroll"/>
</dbReference>
<proteinExistence type="predicted"/>
<dbReference type="PROSITE" id="PS51063">
    <property type="entry name" value="HTH_CRP_2"/>
    <property type="match status" value="1"/>
</dbReference>
<dbReference type="InterPro" id="IPR018490">
    <property type="entry name" value="cNMP-bd_dom_sf"/>
</dbReference>
<sequence length="227" mass="25948">MTKVSISDHLHDYSQIPLFAGIEGEDLLSVFQCLGSFIKTYQKGEYILLSEEKVRCVGVILEGTVKMIKEDLWGNKTILAVMEQKELFGELFACGNTIAATVTFVAGKDTRVLYLPFEGVMHSCTKSCLFHHRLIENMVTLIADKSVQLMEKLEITTKKTLREKILCFLDNQARKHNSRYFTISMGRIELAEYLCADRSALTRELNLMKTEGIIDFDKNTFKILRLF</sequence>
<dbReference type="Proteomes" id="UP001163115">
    <property type="component" value="Chromosome"/>
</dbReference>
<feature type="domain" description="Cyclic nucleotide-binding" evidence="4">
    <location>
        <begin position="18"/>
        <end position="91"/>
    </location>
</feature>
<dbReference type="Pfam" id="PF00027">
    <property type="entry name" value="cNMP_binding"/>
    <property type="match status" value="1"/>
</dbReference>
<organism evidence="6 7">
    <name type="scientific">Lacrimispora xylanolytica</name>
    <dbReference type="NCBI Taxonomy" id="29375"/>
    <lineage>
        <taxon>Bacteria</taxon>
        <taxon>Bacillati</taxon>
        <taxon>Bacillota</taxon>
        <taxon>Clostridia</taxon>
        <taxon>Lachnospirales</taxon>
        <taxon>Lachnospiraceae</taxon>
        <taxon>Lacrimispora</taxon>
    </lineage>
</organism>
<keyword evidence="3" id="KW-0804">Transcription</keyword>
<dbReference type="EMBL" id="CP113524">
    <property type="protein sequence ID" value="WAJ25450.1"/>
    <property type="molecule type" value="Genomic_DNA"/>
</dbReference>
<keyword evidence="7" id="KW-1185">Reference proteome</keyword>
<evidence type="ECO:0000313" key="6">
    <source>
        <dbReference type="EMBL" id="WAJ25450.1"/>
    </source>
</evidence>
<dbReference type="InterPro" id="IPR000595">
    <property type="entry name" value="cNMP-bd_dom"/>
</dbReference>
<dbReference type="SMART" id="SM00100">
    <property type="entry name" value="cNMP"/>
    <property type="match status" value="1"/>
</dbReference>
<gene>
    <name evidence="6" type="ORF">OW255_08045</name>
</gene>
<dbReference type="PROSITE" id="PS50042">
    <property type="entry name" value="CNMP_BINDING_3"/>
    <property type="match status" value="1"/>
</dbReference>
<evidence type="ECO:0000256" key="1">
    <source>
        <dbReference type="ARBA" id="ARBA00023015"/>
    </source>
</evidence>
<feature type="domain" description="HTH crp-type" evidence="5">
    <location>
        <begin position="159"/>
        <end position="227"/>
    </location>
</feature>
<evidence type="ECO:0000259" key="5">
    <source>
        <dbReference type="PROSITE" id="PS51063"/>
    </source>
</evidence>
<evidence type="ECO:0000313" key="7">
    <source>
        <dbReference type="Proteomes" id="UP001163115"/>
    </source>
</evidence>
<evidence type="ECO:0000259" key="4">
    <source>
        <dbReference type="PROSITE" id="PS50042"/>
    </source>
</evidence>
<dbReference type="InterPro" id="IPR036390">
    <property type="entry name" value="WH_DNA-bd_sf"/>
</dbReference>
<accession>A0ABY7AGJ6</accession>
<keyword evidence="1" id="KW-0805">Transcription regulation</keyword>
<dbReference type="SUPFAM" id="SSF51206">
    <property type="entry name" value="cAMP-binding domain-like"/>
    <property type="match status" value="1"/>
</dbReference>
<dbReference type="InterPro" id="IPR012318">
    <property type="entry name" value="HTH_CRP"/>
</dbReference>
<keyword evidence="2" id="KW-0238">DNA-binding</keyword>
<name>A0ABY7AGJ6_9FIRM</name>
<evidence type="ECO:0000256" key="3">
    <source>
        <dbReference type="ARBA" id="ARBA00023163"/>
    </source>
</evidence>
<dbReference type="Gene3D" id="2.60.120.10">
    <property type="entry name" value="Jelly Rolls"/>
    <property type="match status" value="1"/>
</dbReference>
<dbReference type="CDD" id="cd00038">
    <property type="entry name" value="CAP_ED"/>
    <property type="match status" value="1"/>
</dbReference>
<dbReference type="RefSeq" id="WP_268116317.1">
    <property type="nucleotide sequence ID" value="NZ_CP113524.1"/>
</dbReference>